<dbReference type="Pfam" id="PF16868">
    <property type="entry name" value="NMT1_3"/>
    <property type="match status" value="1"/>
</dbReference>
<evidence type="ECO:0000313" key="1">
    <source>
        <dbReference type="EMBL" id="WUV46564.1"/>
    </source>
</evidence>
<dbReference type="SUPFAM" id="SSF53850">
    <property type="entry name" value="Periplasmic binding protein-like II"/>
    <property type="match status" value="1"/>
</dbReference>
<reference evidence="1" key="1">
    <citation type="submission" date="2022-10" db="EMBL/GenBank/DDBJ databases">
        <title>The complete genomes of actinobacterial strains from the NBC collection.</title>
        <authorList>
            <person name="Joergensen T.S."/>
            <person name="Alvarez Arevalo M."/>
            <person name="Sterndorff E.B."/>
            <person name="Faurdal D."/>
            <person name="Vuksanovic O."/>
            <person name="Mourched A.-S."/>
            <person name="Charusanti P."/>
            <person name="Shaw S."/>
            <person name="Blin K."/>
            <person name="Weber T."/>
        </authorList>
    </citation>
    <scope>NUCLEOTIDE SEQUENCE</scope>
    <source>
        <strain evidence="1">NBC_01482</strain>
    </source>
</reference>
<evidence type="ECO:0000313" key="2">
    <source>
        <dbReference type="Proteomes" id="UP001432062"/>
    </source>
</evidence>
<keyword evidence="2" id="KW-1185">Reference proteome</keyword>
<name>A0ABZ1YXU0_9NOCA</name>
<dbReference type="EMBL" id="CP109441">
    <property type="protein sequence ID" value="WUV46564.1"/>
    <property type="molecule type" value="Genomic_DNA"/>
</dbReference>
<dbReference type="Proteomes" id="UP001432062">
    <property type="component" value="Chromosome"/>
</dbReference>
<protein>
    <submittedName>
        <fullName evidence="1">Uncharacterized protein</fullName>
    </submittedName>
</protein>
<sequence>MNTRPEEPHIDRSITLQLKGDWGTANLHRVCGWISQELTDRAGPHTRIGIWNGRGFSDNVHAVGRGEVHVALTTPTAFAVAALDGRGVYRDEFYPDLRALGVVPQRDRLVVAVHSSLGVNSFAELRESKPALRVATSVGDGVNHVGLAAHVVLQRSGIDVLGWGGQFLSDERPFESLDNVLDGHANAIVHEAVMLPHWQQFGADYRFLEIEQEVLESLELDFGWPAATVDDGFFPGQSAFRTLDFSDFLVLARADLPEDIAYAIAWILGETRHLIEAQYRHLPPERSPITYPLDPPTMGITPVPLHPGAVAYYQALPAIELIR</sequence>
<dbReference type="InterPro" id="IPR011852">
    <property type="entry name" value="TRAP_TAXI"/>
</dbReference>
<organism evidence="1 2">
    <name type="scientific">Nocardia vinacea</name>
    <dbReference type="NCBI Taxonomy" id="96468"/>
    <lineage>
        <taxon>Bacteria</taxon>
        <taxon>Bacillati</taxon>
        <taxon>Actinomycetota</taxon>
        <taxon>Actinomycetes</taxon>
        <taxon>Mycobacteriales</taxon>
        <taxon>Nocardiaceae</taxon>
        <taxon>Nocardia</taxon>
    </lineage>
</organism>
<dbReference type="RefSeq" id="WP_329410398.1">
    <property type="nucleotide sequence ID" value="NZ_CP109441.1"/>
</dbReference>
<gene>
    <name evidence="1" type="ORF">OG563_47330</name>
</gene>
<proteinExistence type="predicted"/>
<accession>A0ABZ1YXU0</accession>
<dbReference type="Gene3D" id="3.40.190.10">
    <property type="entry name" value="Periplasmic binding protein-like II"/>
    <property type="match status" value="2"/>
</dbReference>